<evidence type="ECO:0000313" key="2">
    <source>
        <dbReference type="EMBL" id="XBM01292.1"/>
    </source>
</evidence>
<gene>
    <name evidence="2" type="ORF">ABHF33_03090</name>
</gene>
<feature type="region of interest" description="Disordered" evidence="1">
    <location>
        <begin position="16"/>
        <end position="37"/>
    </location>
</feature>
<organism evidence="2">
    <name type="scientific">Chitinibacter mangrovi</name>
    <dbReference type="NCBI Taxonomy" id="3153927"/>
    <lineage>
        <taxon>Bacteria</taxon>
        <taxon>Pseudomonadati</taxon>
        <taxon>Pseudomonadota</taxon>
        <taxon>Betaproteobacteria</taxon>
        <taxon>Neisseriales</taxon>
        <taxon>Chitinibacteraceae</taxon>
        <taxon>Chitinibacter</taxon>
    </lineage>
</organism>
<proteinExistence type="predicted"/>
<protein>
    <submittedName>
        <fullName evidence="2">Uncharacterized protein</fullName>
    </submittedName>
</protein>
<dbReference type="AlphaFoldDB" id="A0AAU7F9W2"/>
<dbReference type="EMBL" id="CP157355">
    <property type="protein sequence ID" value="XBM01292.1"/>
    <property type="molecule type" value="Genomic_DNA"/>
</dbReference>
<dbReference type="RefSeq" id="WP_348945595.1">
    <property type="nucleotide sequence ID" value="NZ_CP157355.1"/>
</dbReference>
<evidence type="ECO:0000256" key="1">
    <source>
        <dbReference type="SAM" id="MobiDB-lite"/>
    </source>
</evidence>
<reference evidence="2" key="1">
    <citation type="submission" date="2024-05" db="EMBL/GenBank/DDBJ databases">
        <authorList>
            <person name="Yang L."/>
            <person name="Pan L."/>
        </authorList>
    </citation>
    <scope>NUCLEOTIDE SEQUENCE</scope>
    <source>
        <strain evidence="2">FCG-7</strain>
    </source>
</reference>
<sequence length="74" mass="8015">MTSVLPHPESLFISASERAQNTANPAEAKPAPSVGDKIKRLKQKRELAQDLQQMIANSGLSIEELREALASQSS</sequence>
<dbReference type="KEGG" id="cmav:ABHF33_03090"/>
<accession>A0AAU7F9W2</accession>
<name>A0AAU7F9W2_9NEIS</name>